<dbReference type="Pfam" id="PF01636">
    <property type="entry name" value="APH"/>
    <property type="match status" value="1"/>
</dbReference>
<comment type="similarity">
    <text evidence="1">Belongs to the aminoglycoside phosphotransferase family.</text>
</comment>
<evidence type="ECO:0000313" key="9">
    <source>
        <dbReference type="Proteomes" id="UP001651690"/>
    </source>
</evidence>
<dbReference type="InterPro" id="IPR024165">
    <property type="entry name" value="Kan/Strep_kinase"/>
</dbReference>
<dbReference type="Gene3D" id="3.90.1200.10">
    <property type="match status" value="1"/>
</dbReference>
<dbReference type="Proteomes" id="UP001651690">
    <property type="component" value="Unassembled WGS sequence"/>
</dbReference>
<feature type="domain" description="Aminoglycoside phosphotransferase" evidence="7">
    <location>
        <begin position="136"/>
        <end position="223"/>
    </location>
</feature>
<evidence type="ECO:0000259" key="7">
    <source>
        <dbReference type="Pfam" id="PF01636"/>
    </source>
</evidence>
<evidence type="ECO:0000313" key="8">
    <source>
        <dbReference type="EMBL" id="MCP9275801.1"/>
    </source>
</evidence>
<keyword evidence="4" id="KW-0418">Kinase</keyword>
<gene>
    <name evidence="8" type="ORF">NM203_26775</name>
</gene>
<evidence type="ECO:0000256" key="2">
    <source>
        <dbReference type="ARBA" id="ARBA00022679"/>
    </source>
</evidence>
<dbReference type="InterPro" id="IPR002575">
    <property type="entry name" value="Aminoglycoside_PTrfase"/>
</dbReference>
<keyword evidence="9" id="KW-1185">Reference proteome</keyword>
<accession>A0ABT1M9E4</accession>
<proteinExistence type="inferred from homology"/>
<comment type="caution">
    <text evidence="8">The sequence shown here is derived from an EMBL/GenBank/DDBJ whole genome shotgun (WGS) entry which is preliminary data.</text>
</comment>
<evidence type="ECO:0000256" key="1">
    <source>
        <dbReference type="ARBA" id="ARBA00006219"/>
    </source>
</evidence>
<keyword evidence="2" id="KW-0808">Transferase</keyword>
<protein>
    <submittedName>
        <fullName evidence="8">Phosphotransferase</fullName>
    </submittedName>
</protein>
<organism evidence="8 9">
    <name type="scientific">Mycolicibacterium arenosum</name>
    <dbReference type="NCBI Taxonomy" id="2952157"/>
    <lineage>
        <taxon>Bacteria</taxon>
        <taxon>Bacillati</taxon>
        <taxon>Actinomycetota</taxon>
        <taxon>Actinomycetes</taxon>
        <taxon>Mycobacteriales</taxon>
        <taxon>Mycobacteriaceae</taxon>
        <taxon>Mycolicibacterium</taxon>
    </lineage>
</organism>
<dbReference type="Gene3D" id="3.30.200.20">
    <property type="entry name" value="Phosphorylase Kinase, domain 1"/>
    <property type="match status" value="1"/>
</dbReference>
<dbReference type="SUPFAM" id="SSF56112">
    <property type="entry name" value="Protein kinase-like (PK-like)"/>
    <property type="match status" value="1"/>
</dbReference>
<evidence type="ECO:0000256" key="5">
    <source>
        <dbReference type="ARBA" id="ARBA00022840"/>
    </source>
</evidence>
<dbReference type="InterPro" id="IPR011009">
    <property type="entry name" value="Kinase-like_dom_sf"/>
</dbReference>
<dbReference type="EMBL" id="JANDBD010000013">
    <property type="protein sequence ID" value="MCP9275801.1"/>
    <property type="molecule type" value="Genomic_DNA"/>
</dbReference>
<sequence>MTFPTGPVKVPDVVARIAAGRGVEPVWVNELGGVTFAVGTGFAAAVEYVKVHPDEHADLLAAEVPRLRWARRFTAVPEVLGSGPGWLHTAALAGRTAVDPRWVDAADVAARAIGTGLRHLHDALPVADCPFGRPSWVPADAPEPDRLVVCHGDACAPNTLMTDDGTFAGHVDLGDLGVADRWADLAIATMSLDWNYPTDGPDGFAAVLLDAYGVTADTERMAYYRRAWD</sequence>
<name>A0ABT1M9E4_9MYCO</name>
<evidence type="ECO:0000256" key="3">
    <source>
        <dbReference type="ARBA" id="ARBA00022741"/>
    </source>
</evidence>
<reference evidence="8 9" key="1">
    <citation type="submission" date="2022-06" db="EMBL/GenBank/DDBJ databases">
        <title>Mycolicibacterium sp. CAU 1645 isolated from seawater.</title>
        <authorList>
            <person name="Kim W."/>
        </authorList>
    </citation>
    <scope>NUCLEOTIDE SEQUENCE [LARGE SCALE GENOMIC DNA]</scope>
    <source>
        <strain evidence="8 9">CAU 1645</strain>
    </source>
</reference>
<evidence type="ECO:0000256" key="4">
    <source>
        <dbReference type="ARBA" id="ARBA00022777"/>
    </source>
</evidence>
<dbReference type="RefSeq" id="WP_255063656.1">
    <property type="nucleotide sequence ID" value="NZ_JANDBD010000013.1"/>
</dbReference>
<keyword evidence="3" id="KW-0547">Nucleotide-binding</keyword>
<keyword evidence="5" id="KW-0067">ATP-binding</keyword>
<dbReference type="PIRSF" id="PIRSF000706">
    <property type="entry name" value="Kanamycin_kin"/>
    <property type="match status" value="1"/>
</dbReference>
<keyword evidence="6" id="KW-0046">Antibiotic resistance</keyword>
<evidence type="ECO:0000256" key="6">
    <source>
        <dbReference type="ARBA" id="ARBA00023251"/>
    </source>
</evidence>